<keyword evidence="3" id="KW-1185">Reference proteome</keyword>
<dbReference type="GO" id="GO:0004519">
    <property type="term" value="F:endonuclease activity"/>
    <property type="evidence" value="ECO:0007669"/>
    <property type="project" value="UniProtKB-KW"/>
</dbReference>
<dbReference type="RefSeq" id="WP_161977167.1">
    <property type="nucleotide sequence ID" value="NZ_BIFS01000001.1"/>
</dbReference>
<dbReference type="Pfam" id="PF13391">
    <property type="entry name" value="HNH_2"/>
    <property type="match status" value="1"/>
</dbReference>
<feature type="domain" description="HNH nuclease" evidence="1">
    <location>
        <begin position="211"/>
        <end position="269"/>
    </location>
</feature>
<evidence type="ECO:0000259" key="1">
    <source>
        <dbReference type="Pfam" id="PF13391"/>
    </source>
</evidence>
<evidence type="ECO:0000313" key="3">
    <source>
        <dbReference type="Proteomes" id="UP000287188"/>
    </source>
</evidence>
<protein>
    <submittedName>
        <fullName evidence="2">Restriction endonuclease</fullName>
    </submittedName>
</protein>
<reference evidence="3" key="1">
    <citation type="submission" date="2018-12" db="EMBL/GenBank/DDBJ databases">
        <title>Tengunoibacter tsumagoiensis gen. nov., sp. nov., Dictyobacter kobayashii sp. nov., D. alpinus sp. nov., and D. joshuensis sp. nov. and description of Dictyobacteraceae fam. nov. within the order Ktedonobacterales isolated from Tengu-no-mugimeshi.</title>
        <authorList>
            <person name="Wang C.M."/>
            <person name="Zheng Y."/>
            <person name="Sakai Y."/>
            <person name="Toyoda A."/>
            <person name="Minakuchi Y."/>
            <person name="Abe K."/>
            <person name="Yokota A."/>
            <person name="Yabe S."/>
        </authorList>
    </citation>
    <scope>NUCLEOTIDE SEQUENCE [LARGE SCALE GENOMIC DNA]</scope>
    <source>
        <strain evidence="3">Uno11</strain>
    </source>
</reference>
<comment type="caution">
    <text evidence="2">The sequence shown here is derived from an EMBL/GenBank/DDBJ whole genome shotgun (WGS) entry which is preliminary data.</text>
</comment>
<dbReference type="Proteomes" id="UP000287188">
    <property type="component" value="Unassembled WGS sequence"/>
</dbReference>
<accession>A0A402AEJ5</accession>
<dbReference type="InterPro" id="IPR003615">
    <property type="entry name" value="HNH_nuc"/>
</dbReference>
<organism evidence="2 3">
    <name type="scientific">Dictyobacter kobayashii</name>
    <dbReference type="NCBI Taxonomy" id="2014872"/>
    <lineage>
        <taxon>Bacteria</taxon>
        <taxon>Bacillati</taxon>
        <taxon>Chloroflexota</taxon>
        <taxon>Ktedonobacteria</taxon>
        <taxon>Ktedonobacterales</taxon>
        <taxon>Dictyobacteraceae</taxon>
        <taxon>Dictyobacter</taxon>
    </lineage>
</organism>
<gene>
    <name evidence="2" type="ORF">KDK_13380</name>
</gene>
<dbReference type="EMBL" id="BIFS01000001">
    <property type="protein sequence ID" value="GCE17538.1"/>
    <property type="molecule type" value="Genomic_DNA"/>
</dbReference>
<proteinExistence type="predicted"/>
<keyword evidence="2" id="KW-0378">Hydrolase</keyword>
<dbReference type="AlphaFoldDB" id="A0A402AEJ5"/>
<evidence type="ECO:0000313" key="2">
    <source>
        <dbReference type="EMBL" id="GCE17538.1"/>
    </source>
</evidence>
<name>A0A402AEJ5_9CHLR</name>
<keyword evidence="2" id="KW-0540">Nuclease</keyword>
<sequence>MDVVDLSRQDIAQQLIEITRRETPAPGKKQVKFNLLEVLLCYGLFYIIDPHRYGGRNMHLAPASLHTLAAFFKRSPGSLTNKMLNLDGSRPNSGKDEVRLFAQLSASPYVYYALYKEIMLTARQLSIDENRLPDFLDLLVEKTAEETLLLGQEELPASSGYLLKTEQHLVKEVAVNYGLGDELTEKLVEQRVRLTQHRFAMDVLSNCGRTCVFCGFEPRGLGERNGLLRASHIKPWSVSASVERMDVRNGLAACPIHDAGFDQGYLTVDEEYTIRRASVLLQSMLSDTGVEHYFGSNVQPRLLLPSQARKPDIEYLRYHQDRIFRG</sequence>
<keyword evidence="2" id="KW-0255">Endonuclease</keyword>